<dbReference type="GO" id="GO:0016567">
    <property type="term" value="P:protein ubiquitination"/>
    <property type="evidence" value="ECO:0007669"/>
    <property type="project" value="InterPro"/>
</dbReference>
<evidence type="ECO:0000313" key="11">
    <source>
        <dbReference type="EMBL" id="CAL1543584.1"/>
    </source>
</evidence>
<keyword evidence="4" id="KW-0479">Metal-binding</keyword>
<dbReference type="Gene3D" id="3.30.40.10">
    <property type="entry name" value="Zinc/RING finger domain, C3HC4 (zinc finger)"/>
    <property type="match status" value="1"/>
</dbReference>
<comment type="catalytic activity">
    <reaction evidence="1">
        <text>[E2 ubiquitin-conjugating enzyme]-S-ubiquitinyl-L-cysteine + [acceptor protein]-L-lysine = [E2 ubiquitin-conjugating enzyme]-L-cysteine + [acceptor protein]-N(6)-ubiquitinyl-L-lysine.</text>
        <dbReference type="EC" id="2.3.2.31"/>
    </reaction>
</comment>
<dbReference type="PANTHER" id="PTHR11685">
    <property type="entry name" value="RBR FAMILY RING FINGER AND IBR DOMAIN-CONTAINING"/>
    <property type="match status" value="1"/>
</dbReference>
<gene>
    <name evidence="11" type="ORF">GSLYS_00017118001</name>
</gene>
<feature type="compositionally biased region" description="Basic and acidic residues" evidence="9">
    <location>
        <begin position="377"/>
        <end position="389"/>
    </location>
</feature>
<dbReference type="Pfam" id="PF22191">
    <property type="entry name" value="IBR_1"/>
    <property type="match status" value="1"/>
</dbReference>
<protein>
    <recommendedName>
        <fullName evidence="2">RBR-type E3 ubiquitin transferase</fullName>
        <ecNumber evidence="2">2.3.2.31</ecNumber>
    </recommendedName>
</protein>
<dbReference type="SMART" id="SM00647">
    <property type="entry name" value="IBR"/>
    <property type="match status" value="2"/>
</dbReference>
<evidence type="ECO:0000256" key="4">
    <source>
        <dbReference type="ARBA" id="ARBA00022723"/>
    </source>
</evidence>
<comment type="caution">
    <text evidence="11">The sequence shown here is derived from an EMBL/GenBank/DDBJ whole genome shotgun (WGS) entry which is preliminary data.</text>
</comment>
<dbReference type="EMBL" id="CAXITT010000563">
    <property type="protein sequence ID" value="CAL1543584.1"/>
    <property type="molecule type" value="Genomic_DNA"/>
</dbReference>
<evidence type="ECO:0000256" key="8">
    <source>
        <dbReference type="ARBA" id="ARBA00022833"/>
    </source>
</evidence>
<dbReference type="GO" id="GO:0061630">
    <property type="term" value="F:ubiquitin protein ligase activity"/>
    <property type="evidence" value="ECO:0007669"/>
    <property type="project" value="UniProtKB-EC"/>
</dbReference>
<dbReference type="Pfam" id="PF01485">
    <property type="entry name" value="IBR"/>
    <property type="match status" value="1"/>
</dbReference>
<dbReference type="GO" id="GO:0008270">
    <property type="term" value="F:zinc ion binding"/>
    <property type="evidence" value="ECO:0007669"/>
    <property type="project" value="UniProtKB-KW"/>
</dbReference>
<organism evidence="11 12">
    <name type="scientific">Lymnaea stagnalis</name>
    <name type="common">Great pond snail</name>
    <name type="synonym">Helix stagnalis</name>
    <dbReference type="NCBI Taxonomy" id="6523"/>
    <lineage>
        <taxon>Eukaryota</taxon>
        <taxon>Metazoa</taxon>
        <taxon>Spiralia</taxon>
        <taxon>Lophotrochozoa</taxon>
        <taxon>Mollusca</taxon>
        <taxon>Gastropoda</taxon>
        <taxon>Heterobranchia</taxon>
        <taxon>Euthyneura</taxon>
        <taxon>Panpulmonata</taxon>
        <taxon>Hygrophila</taxon>
        <taxon>Lymnaeoidea</taxon>
        <taxon>Lymnaeidae</taxon>
        <taxon>Lymnaea</taxon>
    </lineage>
</organism>
<keyword evidence="8" id="KW-0862">Zinc</keyword>
<evidence type="ECO:0000256" key="3">
    <source>
        <dbReference type="ARBA" id="ARBA00022679"/>
    </source>
</evidence>
<evidence type="ECO:0000259" key="10">
    <source>
        <dbReference type="PROSITE" id="PS51873"/>
    </source>
</evidence>
<evidence type="ECO:0000256" key="6">
    <source>
        <dbReference type="ARBA" id="ARBA00022771"/>
    </source>
</evidence>
<dbReference type="InterPro" id="IPR031127">
    <property type="entry name" value="E3_UB_ligase_RBR"/>
</dbReference>
<dbReference type="EC" id="2.3.2.31" evidence="2"/>
<dbReference type="InterPro" id="IPR002867">
    <property type="entry name" value="IBR_dom"/>
</dbReference>
<dbReference type="AlphaFoldDB" id="A0AAV2IC45"/>
<keyword evidence="7" id="KW-0833">Ubl conjugation pathway</keyword>
<sequence length="1048" mass="120833">MVLKKSNSKLNSGATQRVTRGCATRTSTMSVHRQQLLSLTLSNVPAARHIQERALQNLWDKLGWDGPLLTQFHLDYATKQQWLAPRCFPLSLNKAKRWLLPDRIKLLRSDTELLGAVLKEMELCVSERVETPNVRQLYRHQRFTASEIVTNTSTDEESVKRITTKSCRKACKHIRGVQRPHLFKNTTHPATEPAAVLNLNRVHSFPVTLHLELHAPYHVDVRCAHKGHAHKTSFSVYGRHDKKSSKKTKGCVKGRLAWRRGYSLREMREMATNMRDECAPMCEWETNPEPSIELNPLSQTFSLADFIIDKKIKDKRCRHKPAKEEECHDVGWKQKYLKGSFIVMPKEEIVSTSLDLSSWELVDTKDLNPSLSLANNVKEKQSSDLKDSDLSQNVQEKNHQEDDAYRTETFDFDNSFFPVELVMSNEEKQIFTAENCSEKSMEIEGFQIKVAESFPPSFVIHHQKPNNGDKEMESYIIGRKLDSKSSSWLISVQGDNCQKLRERMIAAVKRGWSDFPCLSDLIHIVLEIERDKIGSDFDVCSKCSISQDSDTDALWELLPKRPNVIICSAEKAYSYLQKHHHHKKLQEHSHHMNQEENYHRMNQEEHHHHMNLQEHHHDIIESIEEFEVTYHLSQNDVDKRTFECDVCYLHCDISINSLMLPSCRHMFCLSCWRRHLHHSIGRGATLLTCMGAQCTTRVDVTTAMTILPHTRIKQWLTNVRDKYLQVNPFCAWCPADACLRVAVSLTQPLRSQFGFPITCDCKNSWCSNCQQRPHWPASCDQMSAYNKLFDKLSDSQKYRKVTADFHVNLKPCPQCDYPIEKNEGCPHMVCTMCYFNFCWNCLKASSSHVVYSCRPNGNNFVTYTLTNELTHDLPLKYFTECLDVNKASRCHALRRWVLTLSLPQPGKTKLRQSFLSDCVDSQDVRQLIAMADECVLFSEHAFTLQESFYVLLSFIELQNSRNSRRASTLICSKLSQLQFITSRLQGHVVGKSVRRIFKSSPAVQRLLKVGHDIIAHLVAVAPSLQKISKNKDIAWVGALDPVKFMRYR</sequence>
<feature type="region of interest" description="Disordered" evidence="9">
    <location>
        <begin position="1"/>
        <end position="23"/>
    </location>
</feature>
<keyword evidence="6" id="KW-0863">Zinc-finger</keyword>
<evidence type="ECO:0000256" key="5">
    <source>
        <dbReference type="ARBA" id="ARBA00022737"/>
    </source>
</evidence>
<feature type="domain" description="RING-type" evidence="10">
    <location>
        <begin position="640"/>
        <end position="857"/>
    </location>
</feature>
<proteinExistence type="predicted"/>
<keyword evidence="5" id="KW-0677">Repeat</keyword>
<accession>A0AAV2IC45</accession>
<evidence type="ECO:0000256" key="1">
    <source>
        <dbReference type="ARBA" id="ARBA00001798"/>
    </source>
</evidence>
<dbReference type="InterPro" id="IPR013083">
    <property type="entry name" value="Znf_RING/FYVE/PHD"/>
</dbReference>
<dbReference type="Proteomes" id="UP001497497">
    <property type="component" value="Unassembled WGS sequence"/>
</dbReference>
<evidence type="ECO:0000313" key="12">
    <source>
        <dbReference type="Proteomes" id="UP001497497"/>
    </source>
</evidence>
<dbReference type="CDD" id="cd20336">
    <property type="entry name" value="Rcat_RBR"/>
    <property type="match status" value="1"/>
</dbReference>
<dbReference type="PROSITE" id="PS51873">
    <property type="entry name" value="TRIAD"/>
    <property type="match status" value="1"/>
</dbReference>
<dbReference type="Gene3D" id="1.20.120.1750">
    <property type="match status" value="1"/>
</dbReference>
<feature type="region of interest" description="Disordered" evidence="9">
    <location>
        <begin position="373"/>
        <end position="402"/>
    </location>
</feature>
<dbReference type="InterPro" id="IPR044066">
    <property type="entry name" value="TRIAD_supradom"/>
</dbReference>
<evidence type="ECO:0000256" key="9">
    <source>
        <dbReference type="SAM" id="MobiDB-lite"/>
    </source>
</evidence>
<evidence type="ECO:0000256" key="7">
    <source>
        <dbReference type="ARBA" id="ARBA00022786"/>
    </source>
</evidence>
<reference evidence="11 12" key="1">
    <citation type="submission" date="2024-04" db="EMBL/GenBank/DDBJ databases">
        <authorList>
            <consortium name="Genoscope - CEA"/>
            <person name="William W."/>
        </authorList>
    </citation>
    <scope>NUCLEOTIDE SEQUENCE [LARGE SCALE GENOMIC DNA]</scope>
</reference>
<keyword evidence="3" id="KW-0808">Transferase</keyword>
<keyword evidence="12" id="KW-1185">Reference proteome</keyword>
<name>A0AAV2IC45_LYMST</name>
<dbReference type="SUPFAM" id="SSF57850">
    <property type="entry name" value="RING/U-box"/>
    <property type="match status" value="2"/>
</dbReference>
<evidence type="ECO:0000256" key="2">
    <source>
        <dbReference type="ARBA" id="ARBA00012251"/>
    </source>
</evidence>
<feature type="compositionally biased region" description="Polar residues" evidence="9">
    <location>
        <begin position="8"/>
        <end position="23"/>
    </location>
</feature>